<dbReference type="RefSeq" id="WP_157423206.1">
    <property type="nucleotide sequence ID" value="NZ_BAAANI010000006.1"/>
</dbReference>
<keyword evidence="2" id="KW-1185">Reference proteome</keyword>
<organism evidence="1 2">
    <name type="scientific">Agromyces lapidis</name>
    <dbReference type="NCBI Taxonomy" id="279574"/>
    <lineage>
        <taxon>Bacteria</taxon>
        <taxon>Bacillati</taxon>
        <taxon>Actinomycetota</taxon>
        <taxon>Actinomycetes</taxon>
        <taxon>Micrococcales</taxon>
        <taxon>Microbacteriaceae</taxon>
        <taxon>Agromyces</taxon>
    </lineage>
</organism>
<dbReference type="Proteomes" id="UP001589667">
    <property type="component" value="Unassembled WGS sequence"/>
</dbReference>
<proteinExistence type="predicted"/>
<gene>
    <name evidence="1" type="ORF">ACFFQV_04905</name>
</gene>
<dbReference type="EMBL" id="JBHMBL010000001">
    <property type="protein sequence ID" value="MFB9641626.1"/>
    <property type="molecule type" value="Genomic_DNA"/>
</dbReference>
<evidence type="ECO:0008006" key="3">
    <source>
        <dbReference type="Google" id="ProtNLM"/>
    </source>
</evidence>
<comment type="caution">
    <text evidence="1">The sequence shown here is derived from an EMBL/GenBank/DDBJ whole genome shotgun (WGS) entry which is preliminary data.</text>
</comment>
<sequence length="91" mass="9365">MGMIRLDLAVIGEGARNASSLANAFDGTDGVAGAAADACGHGGLAGTIRDFESTWSHRRDEFAEQLDTVASALVAVHDAFTTLDRDLASEG</sequence>
<reference evidence="1 2" key="1">
    <citation type="submission" date="2024-09" db="EMBL/GenBank/DDBJ databases">
        <authorList>
            <person name="Sun Q."/>
            <person name="Mori K."/>
        </authorList>
    </citation>
    <scope>NUCLEOTIDE SEQUENCE [LARGE SCALE GENOMIC DNA]</scope>
    <source>
        <strain evidence="1 2">JCM 14321</strain>
    </source>
</reference>
<protein>
    <recommendedName>
        <fullName evidence="3">WXG100 family type VII secretion target</fullName>
    </recommendedName>
</protein>
<evidence type="ECO:0000313" key="2">
    <source>
        <dbReference type="Proteomes" id="UP001589667"/>
    </source>
</evidence>
<evidence type="ECO:0000313" key="1">
    <source>
        <dbReference type="EMBL" id="MFB9641626.1"/>
    </source>
</evidence>
<name>A0ABV5SQ60_9MICO</name>
<accession>A0ABV5SQ60</accession>